<keyword evidence="6" id="KW-1185">Reference proteome</keyword>
<feature type="domain" description="Type I restriction modification DNA specificity" evidence="4">
    <location>
        <begin position="21"/>
        <end position="119"/>
    </location>
</feature>
<dbReference type="Gene3D" id="3.90.220.20">
    <property type="entry name" value="DNA methylase specificity domains"/>
    <property type="match status" value="1"/>
</dbReference>
<sequence>MILHFSKDNKLIINRWTNNPTAISDSEDILITCKGTVGKIAINSIGKVHIARQLMAIKVNDNLISNQFMELFLQRQIKTIEQKARGIIAGIKRQDILNIKTPLPPIEEQHRIVAKINEIFSFCDKAMELLHK</sequence>
<dbReference type="eggNOG" id="COG0732">
    <property type="taxonomic scope" value="Bacteria"/>
</dbReference>
<dbReference type="InterPro" id="IPR044946">
    <property type="entry name" value="Restrct_endonuc_typeI_TRD_sf"/>
</dbReference>
<dbReference type="STRING" id="762983.HMPREF9444_01006"/>
<dbReference type="InterPro" id="IPR051212">
    <property type="entry name" value="Type-I_RE_S_subunit"/>
</dbReference>
<evidence type="ECO:0000256" key="1">
    <source>
        <dbReference type="ARBA" id="ARBA00010923"/>
    </source>
</evidence>
<dbReference type="GO" id="GO:0003677">
    <property type="term" value="F:DNA binding"/>
    <property type="evidence" value="ECO:0007669"/>
    <property type="project" value="UniProtKB-KW"/>
</dbReference>
<keyword evidence="3" id="KW-0238">DNA-binding</keyword>
<evidence type="ECO:0000313" key="5">
    <source>
        <dbReference type="EMBL" id="EFY07200.1"/>
    </source>
</evidence>
<dbReference type="Proteomes" id="UP000018458">
    <property type="component" value="Unassembled WGS sequence"/>
</dbReference>
<organism evidence="5 6">
    <name type="scientific">Succinatimonas hippei (strain DSM 22608 / JCM 16073 / KCTC 15190 / YIT 12066)</name>
    <dbReference type="NCBI Taxonomy" id="762983"/>
    <lineage>
        <taxon>Bacteria</taxon>
        <taxon>Pseudomonadati</taxon>
        <taxon>Pseudomonadota</taxon>
        <taxon>Gammaproteobacteria</taxon>
        <taxon>Aeromonadales</taxon>
        <taxon>Succinivibrionaceae</taxon>
        <taxon>Succinatimonas</taxon>
    </lineage>
</organism>
<comment type="similarity">
    <text evidence="1">Belongs to the type-I restriction system S methylase family.</text>
</comment>
<evidence type="ECO:0000313" key="6">
    <source>
        <dbReference type="Proteomes" id="UP000018458"/>
    </source>
</evidence>
<protein>
    <recommendedName>
        <fullName evidence="4">Type I restriction modification DNA specificity domain-containing protein</fullName>
    </recommendedName>
</protein>
<dbReference type="HOGENOM" id="CLU_1902466_0_0_6"/>
<evidence type="ECO:0000259" key="4">
    <source>
        <dbReference type="Pfam" id="PF01420"/>
    </source>
</evidence>
<proteinExistence type="inferred from homology"/>
<dbReference type="InterPro" id="IPR000055">
    <property type="entry name" value="Restrct_endonuc_typeI_TRD"/>
</dbReference>
<dbReference type="Pfam" id="PF01420">
    <property type="entry name" value="Methylase_S"/>
    <property type="match status" value="1"/>
</dbReference>
<reference evidence="5 6" key="1">
    <citation type="submission" date="2011-01" db="EMBL/GenBank/DDBJ databases">
        <authorList>
            <person name="Weinstock G."/>
            <person name="Sodergren E."/>
            <person name="Clifton S."/>
            <person name="Fulton L."/>
            <person name="Fulton B."/>
            <person name="Courtney L."/>
            <person name="Fronick C."/>
            <person name="Harrison M."/>
            <person name="Strong C."/>
            <person name="Farmer C."/>
            <person name="Delahaunty K."/>
            <person name="Markovic C."/>
            <person name="Hall O."/>
            <person name="Minx P."/>
            <person name="Tomlinson C."/>
            <person name="Mitreva M."/>
            <person name="Hou S."/>
            <person name="Chen J."/>
            <person name="Wollam A."/>
            <person name="Pepin K.H."/>
            <person name="Johnson M."/>
            <person name="Bhonagiri V."/>
            <person name="Zhang X."/>
            <person name="Suruliraj S."/>
            <person name="Warren W."/>
            <person name="Chinwalla A."/>
            <person name="Mardis E.R."/>
            <person name="Wilson R.K."/>
        </authorList>
    </citation>
    <scope>NUCLEOTIDE SEQUENCE [LARGE SCALE GENOMIC DNA]</scope>
    <source>
        <strain evidence="6">DSM 22608 / JCM 16073 / KCTC 15190 / YIT 12066</strain>
    </source>
</reference>
<accession>E8LJW9</accession>
<name>E8LJW9_SUCHY</name>
<keyword evidence="2" id="KW-0680">Restriction system</keyword>
<dbReference type="AlphaFoldDB" id="E8LJW9"/>
<gene>
    <name evidence="5" type="ORF">HMPREF9444_01006</name>
</gene>
<dbReference type="GO" id="GO:0009307">
    <property type="term" value="P:DNA restriction-modification system"/>
    <property type="evidence" value="ECO:0007669"/>
    <property type="project" value="UniProtKB-KW"/>
</dbReference>
<dbReference type="SUPFAM" id="SSF116734">
    <property type="entry name" value="DNA methylase specificity domain"/>
    <property type="match status" value="1"/>
</dbReference>
<dbReference type="PANTHER" id="PTHR43140">
    <property type="entry name" value="TYPE-1 RESTRICTION ENZYME ECOKI SPECIFICITY PROTEIN"/>
    <property type="match status" value="1"/>
</dbReference>
<evidence type="ECO:0000256" key="2">
    <source>
        <dbReference type="ARBA" id="ARBA00022747"/>
    </source>
</evidence>
<comment type="caution">
    <text evidence="5">The sequence shown here is derived from an EMBL/GenBank/DDBJ whole genome shotgun (WGS) entry which is preliminary data.</text>
</comment>
<evidence type="ECO:0000256" key="3">
    <source>
        <dbReference type="ARBA" id="ARBA00023125"/>
    </source>
</evidence>
<dbReference type="EMBL" id="AEVO01000048">
    <property type="protein sequence ID" value="EFY07200.1"/>
    <property type="molecule type" value="Genomic_DNA"/>
</dbReference>
<dbReference type="PANTHER" id="PTHR43140:SF1">
    <property type="entry name" value="TYPE I RESTRICTION ENZYME ECOKI SPECIFICITY SUBUNIT"/>
    <property type="match status" value="1"/>
</dbReference>